<name>A0ABU1K4Q9_9FLAO</name>
<evidence type="ECO:0000313" key="1">
    <source>
        <dbReference type="EMBL" id="MDR6300586.1"/>
    </source>
</evidence>
<sequence length="211" mass="24523">MKYLFLGIILFSLQLKAQTLNKSSLIAESKLHQEKLNKDFLNEEESPLSEKDRAVFKGLDFFPINEKYIVQAKFIRTPYESPFTMATSTDRKSIYLKYGELSFKIDGKIFSLNVYQNQRLLSDPEYKDYLFIPFTDLTNGNETYEVGRYLDFSIPKSNTVILDFNKAYNPYCAYSGNYSCPIPPEENHLEIEIKAGVKKYYSPSSKEKKIN</sequence>
<dbReference type="PANTHER" id="PTHR41913:SF1">
    <property type="entry name" value="DUF1684 DOMAIN-CONTAINING PROTEIN"/>
    <property type="match status" value="1"/>
</dbReference>
<evidence type="ECO:0008006" key="3">
    <source>
        <dbReference type="Google" id="ProtNLM"/>
    </source>
</evidence>
<proteinExistence type="predicted"/>
<evidence type="ECO:0000313" key="2">
    <source>
        <dbReference type="Proteomes" id="UP001257659"/>
    </source>
</evidence>
<dbReference type="Pfam" id="PF07920">
    <property type="entry name" value="DUF1684"/>
    <property type="match status" value="1"/>
</dbReference>
<dbReference type="PANTHER" id="PTHR41913">
    <property type="entry name" value="DUF1684 DOMAIN-CONTAINING PROTEIN"/>
    <property type="match status" value="1"/>
</dbReference>
<dbReference type="Proteomes" id="UP001257659">
    <property type="component" value="Unassembled WGS sequence"/>
</dbReference>
<keyword evidence="2" id="KW-1185">Reference proteome</keyword>
<dbReference type="EMBL" id="JAVDQA010000002">
    <property type="protein sequence ID" value="MDR6300586.1"/>
    <property type="molecule type" value="Genomic_DNA"/>
</dbReference>
<comment type="caution">
    <text evidence="1">The sequence shown here is derived from an EMBL/GenBank/DDBJ whole genome shotgun (WGS) entry which is preliminary data.</text>
</comment>
<reference evidence="1 2" key="1">
    <citation type="submission" date="2023-07" db="EMBL/GenBank/DDBJ databases">
        <title>Genomic Encyclopedia of Type Strains, Phase IV (KMG-IV): sequencing the most valuable type-strain genomes for metagenomic binning, comparative biology and taxonomic classification.</title>
        <authorList>
            <person name="Goeker M."/>
        </authorList>
    </citation>
    <scope>NUCLEOTIDE SEQUENCE [LARGE SCALE GENOMIC DNA]</scope>
    <source>
        <strain evidence="1 2">DSM 102814</strain>
    </source>
</reference>
<organism evidence="1 2">
    <name type="scientific">Mesonia maritima</name>
    <dbReference type="NCBI Taxonomy" id="1793873"/>
    <lineage>
        <taxon>Bacteria</taxon>
        <taxon>Pseudomonadati</taxon>
        <taxon>Bacteroidota</taxon>
        <taxon>Flavobacteriia</taxon>
        <taxon>Flavobacteriales</taxon>
        <taxon>Flavobacteriaceae</taxon>
        <taxon>Mesonia</taxon>
    </lineage>
</organism>
<dbReference type="InterPro" id="IPR012467">
    <property type="entry name" value="DUF1684"/>
</dbReference>
<dbReference type="RefSeq" id="WP_309727490.1">
    <property type="nucleotide sequence ID" value="NZ_JAVDQA010000002.1"/>
</dbReference>
<gene>
    <name evidence="1" type="ORF">GGR31_001217</name>
</gene>
<accession>A0ABU1K4Q9</accession>
<protein>
    <recommendedName>
        <fullName evidence="3">DUF1684 domain-containing protein</fullName>
    </recommendedName>
</protein>